<keyword evidence="6" id="KW-0067">ATP-binding</keyword>
<dbReference type="GO" id="GO:0015627">
    <property type="term" value="C:type II protein secretion system complex"/>
    <property type="evidence" value="ECO:0007669"/>
    <property type="project" value="InterPro"/>
</dbReference>
<dbReference type="NCBIfam" id="TIGR02533">
    <property type="entry name" value="type_II_gspE"/>
    <property type="match status" value="1"/>
</dbReference>
<comment type="subcellular location">
    <subcellularLocation>
        <location evidence="1">Cytoplasm</location>
    </subcellularLocation>
</comment>
<dbReference type="InterPro" id="IPR013374">
    <property type="entry name" value="ATPase_typ4_pilus-assembl_PilB"/>
</dbReference>
<proteinExistence type="inferred from homology"/>
<comment type="similarity">
    <text evidence="2">Belongs to the GSP E family.</text>
</comment>
<dbReference type="InterPro" id="IPR001482">
    <property type="entry name" value="T2SS/T4SS_dom"/>
</dbReference>
<evidence type="ECO:0000259" key="11">
    <source>
        <dbReference type="PROSITE" id="PS00662"/>
    </source>
</evidence>
<evidence type="ECO:0000256" key="1">
    <source>
        <dbReference type="ARBA" id="ARBA00004496"/>
    </source>
</evidence>
<dbReference type="GO" id="GO:0016887">
    <property type="term" value="F:ATP hydrolysis activity"/>
    <property type="evidence" value="ECO:0007669"/>
    <property type="project" value="InterPro"/>
</dbReference>
<evidence type="ECO:0000256" key="6">
    <source>
        <dbReference type="ARBA" id="ARBA00022840"/>
    </source>
</evidence>
<dbReference type="InterPro" id="IPR013369">
    <property type="entry name" value="T2SS_GspE"/>
</dbReference>
<dbReference type="FunFam" id="3.30.450.90:FF:000001">
    <property type="entry name" value="Type II secretion system ATPase GspE"/>
    <property type="match status" value="1"/>
</dbReference>
<sequence length="565" mass="63659">MVSVKIGALLLSENLITQEQLEKALEIQKKEGGRLGSILIKLGYVDEKKIAEFLSKQYGVPFVDLRDTHIDDKILSLIPQDLMHKFLVVPIDREGQTLKVAIADPSNVYALEELRFLTGFNIKPYVAVESAIRDFLEKHVDAETSVLAEFEEMDLEELEFEEVEEDEKSTEALRREVDETPVVKLVNYILNEAVKRGASDIHVEPYEREFRIRLRVDGVMHELIRPPRKIKDAVTSRLKILANLDIAEKRLPQDGRIKMRLQGRSIDMRVSTLPVLYGEKVVLRILDKSSLQLDLEKLGFEEVSLKRFLKAIESPYGMVLVTGPTGSGKSTTLYSALNRLNKEEVNIMTAEDPVEYNLFGINQVQMKEDIGLNFAAALRSFLRQDPDIIMVGEIRDYETAEIAIKAALTGHLVLSTLHTNDAPSTVNRLLNMGIEPFLVASSTILILAQRLARKICPNCKEEIKLPKEALLSVGFRKDEIGTFKIMKGKGCENCSGTGYKGRVALYEVMELSENIRELILRGANATEIKKMAVEEGMMTLRRSGLEKVKKGITTIEEVVRVTFAD</sequence>
<dbReference type="CDD" id="cd01129">
    <property type="entry name" value="PulE-GspE-like"/>
    <property type="match status" value="1"/>
</dbReference>
<dbReference type="Gene3D" id="3.40.50.300">
    <property type="entry name" value="P-loop containing nucleotide triphosphate hydrolases"/>
    <property type="match status" value="1"/>
</dbReference>
<dbReference type="SUPFAM" id="SSF52540">
    <property type="entry name" value="P-loop containing nucleoside triphosphate hydrolases"/>
    <property type="match status" value="1"/>
</dbReference>
<dbReference type="PANTHER" id="PTHR30258">
    <property type="entry name" value="TYPE II SECRETION SYSTEM PROTEIN GSPE-RELATED"/>
    <property type="match status" value="1"/>
</dbReference>
<evidence type="ECO:0000313" key="13">
    <source>
        <dbReference type="Proteomes" id="UP000322876"/>
    </source>
</evidence>
<dbReference type="Pfam" id="PF00437">
    <property type="entry name" value="T2SSE"/>
    <property type="match status" value="1"/>
</dbReference>
<dbReference type="Proteomes" id="UP000322876">
    <property type="component" value="Unassembled WGS sequence"/>
</dbReference>
<dbReference type="AlphaFoldDB" id="A0A5A8F6M6"/>
<dbReference type="InterPro" id="IPR037257">
    <property type="entry name" value="T2SS_E_N_sf"/>
</dbReference>
<dbReference type="Pfam" id="PF05157">
    <property type="entry name" value="MshEN"/>
    <property type="match status" value="1"/>
</dbReference>
<dbReference type="GO" id="GO:0009297">
    <property type="term" value="P:pilus assembly"/>
    <property type="evidence" value="ECO:0007669"/>
    <property type="project" value="InterPro"/>
</dbReference>
<comment type="caution">
    <text evidence="12">The sequence shown here is derived from an EMBL/GenBank/DDBJ whole genome shotgun (WGS) entry which is preliminary data.</text>
</comment>
<dbReference type="NCBIfam" id="TIGR02538">
    <property type="entry name" value="type_IV_pilB"/>
    <property type="match status" value="1"/>
</dbReference>
<evidence type="ECO:0000256" key="10">
    <source>
        <dbReference type="ARBA" id="ARBA00034006"/>
    </source>
</evidence>
<dbReference type="FunFam" id="3.30.300.160:FF:000002">
    <property type="entry name" value="Type II secretion system protein E"/>
    <property type="match status" value="1"/>
</dbReference>
<accession>A0A5A8F6M6</accession>
<evidence type="ECO:0000256" key="3">
    <source>
        <dbReference type="ARBA" id="ARBA00022448"/>
    </source>
</evidence>
<keyword evidence="3" id="KW-0813">Transport</keyword>
<dbReference type="PROSITE" id="PS00662">
    <property type="entry name" value="T2SP_E"/>
    <property type="match status" value="1"/>
</dbReference>
<keyword evidence="7" id="KW-0653">Protein transport</keyword>
<reference evidence="12 13" key="1">
    <citation type="submission" date="2019-06" db="EMBL/GenBank/DDBJ databases">
        <title>Genomic insights into carbon and energy metabolism of Deferribacter autotrophicus revealed new metabolic traits in the phylum Deferribacteres.</title>
        <authorList>
            <person name="Slobodkin A.I."/>
            <person name="Slobodkina G.B."/>
            <person name="Allioux M."/>
            <person name="Alain K."/>
            <person name="Jebbar M."/>
            <person name="Shadrin V."/>
            <person name="Kublanov I.V."/>
            <person name="Toshchakov S.V."/>
            <person name="Bonch-Osmolovskaya E.A."/>
        </authorList>
    </citation>
    <scope>NUCLEOTIDE SEQUENCE [LARGE SCALE GENOMIC DNA]</scope>
    <source>
        <strain evidence="12 13">SL50</strain>
    </source>
</reference>
<dbReference type="SUPFAM" id="SSF160246">
    <property type="entry name" value="EspE N-terminal domain-like"/>
    <property type="match status" value="1"/>
</dbReference>
<dbReference type="FunFam" id="3.40.50.300:FF:000398">
    <property type="entry name" value="Type IV pilus assembly ATPase PilB"/>
    <property type="match status" value="1"/>
</dbReference>
<organism evidence="12 13">
    <name type="scientific">Deferribacter autotrophicus</name>
    <dbReference type="NCBI Taxonomy" id="500465"/>
    <lineage>
        <taxon>Bacteria</taxon>
        <taxon>Pseudomonadati</taxon>
        <taxon>Deferribacterota</taxon>
        <taxon>Deferribacteres</taxon>
        <taxon>Deferribacterales</taxon>
        <taxon>Deferribacteraceae</taxon>
        <taxon>Deferribacter</taxon>
    </lineage>
</organism>
<dbReference type="RefSeq" id="WP_149265125.1">
    <property type="nucleotide sequence ID" value="NZ_VFJB01000001.1"/>
</dbReference>
<dbReference type="EC" id="7.4.2.8" evidence="9"/>
<dbReference type="InterPro" id="IPR007831">
    <property type="entry name" value="T2SS_GspE_N"/>
</dbReference>
<keyword evidence="13" id="KW-1185">Reference proteome</keyword>
<keyword evidence="4" id="KW-0963">Cytoplasm</keyword>
<feature type="domain" description="Bacterial type II secretion system protein E" evidence="11">
    <location>
        <begin position="382"/>
        <end position="396"/>
    </location>
</feature>
<dbReference type="Gene3D" id="1.10.40.70">
    <property type="match status" value="1"/>
</dbReference>
<dbReference type="Gene3D" id="3.30.300.160">
    <property type="entry name" value="Type II secretion system, protein E, N-terminal domain"/>
    <property type="match status" value="1"/>
</dbReference>
<comment type="catalytic activity">
    <reaction evidence="10">
        <text>ATP + H2O + cellular proteinSide 1 = ADP + phosphate + cellular proteinSide 2.</text>
        <dbReference type="EC" id="7.4.2.8"/>
    </reaction>
</comment>
<dbReference type="PANTHER" id="PTHR30258:SF1">
    <property type="entry name" value="PROTEIN TRANSPORT PROTEIN HOFB HOMOLOG"/>
    <property type="match status" value="1"/>
</dbReference>
<dbReference type="GO" id="GO:0015628">
    <property type="term" value="P:protein secretion by the type II secretion system"/>
    <property type="evidence" value="ECO:0007669"/>
    <property type="project" value="InterPro"/>
</dbReference>
<dbReference type="Gene3D" id="3.30.450.90">
    <property type="match status" value="1"/>
</dbReference>
<evidence type="ECO:0000256" key="9">
    <source>
        <dbReference type="ARBA" id="ARBA00024382"/>
    </source>
</evidence>
<dbReference type="InterPro" id="IPR027417">
    <property type="entry name" value="P-loop_NTPase"/>
</dbReference>
<keyword evidence="5" id="KW-0547">Nucleotide-binding</keyword>
<dbReference type="GO" id="GO:0005886">
    <property type="term" value="C:plasma membrane"/>
    <property type="evidence" value="ECO:0007669"/>
    <property type="project" value="TreeGrafter"/>
</dbReference>
<evidence type="ECO:0000313" key="12">
    <source>
        <dbReference type="EMBL" id="KAA0259305.1"/>
    </source>
</evidence>
<dbReference type="GO" id="GO:0008564">
    <property type="term" value="F:protein-exporting ATPase activity"/>
    <property type="evidence" value="ECO:0007669"/>
    <property type="project" value="UniProtKB-EC"/>
</dbReference>
<name>A0A5A8F6M6_9BACT</name>
<dbReference type="SMART" id="SM00382">
    <property type="entry name" value="AAA"/>
    <property type="match status" value="1"/>
</dbReference>
<dbReference type="InterPro" id="IPR003593">
    <property type="entry name" value="AAA+_ATPase"/>
</dbReference>
<evidence type="ECO:0000256" key="7">
    <source>
        <dbReference type="ARBA" id="ARBA00022927"/>
    </source>
</evidence>
<dbReference type="EMBL" id="VFJB01000001">
    <property type="protein sequence ID" value="KAA0259305.1"/>
    <property type="molecule type" value="Genomic_DNA"/>
</dbReference>
<gene>
    <name evidence="12" type="primary">pilB</name>
    <name evidence="12" type="ORF">FHQ18_00040</name>
</gene>
<dbReference type="OrthoDB" id="9808272at2"/>
<dbReference type="GO" id="GO:0005737">
    <property type="term" value="C:cytoplasm"/>
    <property type="evidence" value="ECO:0007669"/>
    <property type="project" value="UniProtKB-SubCell"/>
</dbReference>
<evidence type="ECO:0000256" key="8">
    <source>
        <dbReference type="ARBA" id="ARBA00022967"/>
    </source>
</evidence>
<protein>
    <recommendedName>
        <fullName evidence="9">protein-secreting ATPase</fullName>
        <ecNumber evidence="9">7.4.2.8</ecNumber>
    </recommendedName>
</protein>
<evidence type="ECO:0000256" key="2">
    <source>
        <dbReference type="ARBA" id="ARBA00006611"/>
    </source>
</evidence>
<dbReference type="GO" id="GO:0005524">
    <property type="term" value="F:ATP binding"/>
    <property type="evidence" value="ECO:0007669"/>
    <property type="project" value="UniProtKB-KW"/>
</dbReference>
<evidence type="ECO:0000256" key="4">
    <source>
        <dbReference type="ARBA" id="ARBA00022490"/>
    </source>
</evidence>
<evidence type="ECO:0000256" key="5">
    <source>
        <dbReference type="ARBA" id="ARBA00022741"/>
    </source>
</evidence>
<keyword evidence="8" id="KW-1278">Translocase</keyword>